<feature type="non-terminal residue" evidence="2">
    <location>
        <position position="1"/>
    </location>
</feature>
<dbReference type="STRING" id="930991.A0A0D0D9K3"/>
<dbReference type="OrthoDB" id="2681506at2759"/>
<evidence type="ECO:0000256" key="1">
    <source>
        <dbReference type="SAM" id="MobiDB-lite"/>
    </source>
</evidence>
<dbReference type="AlphaFoldDB" id="A0A0D0D9K3"/>
<evidence type="ECO:0000313" key="3">
    <source>
        <dbReference type="Proteomes" id="UP000054538"/>
    </source>
</evidence>
<organism evidence="2 3">
    <name type="scientific">Paxillus rubicundulus Ve08.2h10</name>
    <dbReference type="NCBI Taxonomy" id="930991"/>
    <lineage>
        <taxon>Eukaryota</taxon>
        <taxon>Fungi</taxon>
        <taxon>Dikarya</taxon>
        <taxon>Basidiomycota</taxon>
        <taxon>Agaricomycotina</taxon>
        <taxon>Agaricomycetes</taxon>
        <taxon>Agaricomycetidae</taxon>
        <taxon>Boletales</taxon>
        <taxon>Paxilineae</taxon>
        <taxon>Paxillaceae</taxon>
        <taxon>Paxillus</taxon>
    </lineage>
</organism>
<name>A0A0D0D9K3_9AGAM</name>
<protein>
    <submittedName>
        <fullName evidence="2">Uncharacterized protein</fullName>
    </submittedName>
</protein>
<gene>
    <name evidence="2" type="ORF">PAXRUDRAFT_144374</name>
</gene>
<keyword evidence="3" id="KW-1185">Reference proteome</keyword>
<dbReference type="EMBL" id="KN825159">
    <property type="protein sequence ID" value="KIK93747.1"/>
    <property type="molecule type" value="Genomic_DNA"/>
</dbReference>
<evidence type="ECO:0000313" key="2">
    <source>
        <dbReference type="EMBL" id="KIK93747.1"/>
    </source>
</evidence>
<feature type="compositionally biased region" description="Basic and acidic residues" evidence="1">
    <location>
        <begin position="196"/>
        <end position="234"/>
    </location>
</feature>
<dbReference type="InParanoid" id="A0A0D0D9K3"/>
<reference evidence="2 3" key="1">
    <citation type="submission" date="2014-04" db="EMBL/GenBank/DDBJ databases">
        <authorList>
            <consortium name="DOE Joint Genome Institute"/>
            <person name="Kuo A."/>
            <person name="Kohler A."/>
            <person name="Jargeat P."/>
            <person name="Nagy L.G."/>
            <person name="Floudas D."/>
            <person name="Copeland A."/>
            <person name="Barry K.W."/>
            <person name="Cichocki N."/>
            <person name="Veneault-Fourrey C."/>
            <person name="LaButti K."/>
            <person name="Lindquist E.A."/>
            <person name="Lipzen A."/>
            <person name="Lundell T."/>
            <person name="Morin E."/>
            <person name="Murat C."/>
            <person name="Sun H."/>
            <person name="Tunlid A."/>
            <person name="Henrissat B."/>
            <person name="Grigoriev I.V."/>
            <person name="Hibbett D.S."/>
            <person name="Martin F."/>
            <person name="Nordberg H.P."/>
            <person name="Cantor M.N."/>
            <person name="Hua S.X."/>
        </authorList>
    </citation>
    <scope>NUCLEOTIDE SEQUENCE [LARGE SCALE GENOMIC DNA]</scope>
    <source>
        <strain evidence="2 3">Ve08.2h10</strain>
    </source>
</reference>
<proteinExistence type="predicted"/>
<dbReference type="HOGENOM" id="CLU_069664_1_0_1"/>
<sequence length="234" mass="26505">ASLRECCWILEIQILKLTTEHDCINTLFQQLRSTLGSQTLNSTNNPHTDPLLLTTSSEPRPTHLSHPKVQFWSHADYKAWKESPEYHASVRGTMPYLEDEDGQPISASELAEIRKTLRTGWHELVDRRLAPQSWGQLSASGCKIFHSLVESTHPIFKLGESGWKLNKLVTNDYASWKRTHIDDDGNPKLKGASSEEGEKFGQEDKAESADTKKRKFESKGKGKAADKRRKGECF</sequence>
<dbReference type="Proteomes" id="UP000054538">
    <property type="component" value="Unassembled WGS sequence"/>
</dbReference>
<accession>A0A0D0D9K3</accession>
<feature type="region of interest" description="Disordered" evidence="1">
    <location>
        <begin position="179"/>
        <end position="234"/>
    </location>
</feature>
<reference evidence="3" key="2">
    <citation type="submission" date="2015-01" db="EMBL/GenBank/DDBJ databases">
        <title>Evolutionary Origins and Diversification of the Mycorrhizal Mutualists.</title>
        <authorList>
            <consortium name="DOE Joint Genome Institute"/>
            <consortium name="Mycorrhizal Genomics Consortium"/>
            <person name="Kohler A."/>
            <person name="Kuo A."/>
            <person name="Nagy L.G."/>
            <person name="Floudas D."/>
            <person name="Copeland A."/>
            <person name="Barry K.W."/>
            <person name="Cichocki N."/>
            <person name="Veneault-Fourrey C."/>
            <person name="LaButti K."/>
            <person name="Lindquist E.A."/>
            <person name="Lipzen A."/>
            <person name="Lundell T."/>
            <person name="Morin E."/>
            <person name="Murat C."/>
            <person name="Riley R."/>
            <person name="Ohm R."/>
            <person name="Sun H."/>
            <person name="Tunlid A."/>
            <person name="Henrissat B."/>
            <person name="Grigoriev I.V."/>
            <person name="Hibbett D.S."/>
            <person name="Martin F."/>
        </authorList>
    </citation>
    <scope>NUCLEOTIDE SEQUENCE [LARGE SCALE GENOMIC DNA]</scope>
    <source>
        <strain evidence="3">Ve08.2h10</strain>
    </source>
</reference>